<dbReference type="SUPFAM" id="SSF49265">
    <property type="entry name" value="Fibronectin type III"/>
    <property type="match status" value="1"/>
</dbReference>
<dbReference type="RefSeq" id="WP_206980295.1">
    <property type="nucleotide sequence ID" value="NZ_JAFLQZ010000001.1"/>
</dbReference>
<comment type="caution">
    <text evidence="3">The sequence shown here is derived from an EMBL/GenBank/DDBJ whole genome shotgun (WGS) entry which is preliminary data.</text>
</comment>
<feature type="signal peptide" evidence="1">
    <location>
        <begin position="1"/>
        <end position="26"/>
    </location>
</feature>
<dbReference type="PROSITE" id="PS50853">
    <property type="entry name" value="FN3"/>
    <property type="match status" value="1"/>
</dbReference>
<dbReference type="Proteomes" id="UP000664144">
    <property type="component" value="Unassembled WGS sequence"/>
</dbReference>
<feature type="domain" description="Fibronectin type-III" evidence="2">
    <location>
        <begin position="296"/>
        <end position="384"/>
    </location>
</feature>
<dbReference type="Gene3D" id="2.60.40.10">
    <property type="entry name" value="Immunoglobulins"/>
    <property type="match status" value="1"/>
</dbReference>
<dbReference type="InterPro" id="IPR036116">
    <property type="entry name" value="FN3_sf"/>
</dbReference>
<evidence type="ECO:0000313" key="4">
    <source>
        <dbReference type="Proteomes" id="UP000664144"/>
    </source>
</evidence>
<dbReference type="AlphaFoldDB" id="A0A939ETL9"/>
<evidence type="ECO:0000313" key="3">
    <source>
        <dbReference type="EMBL" id="MBO0356736.1"/>
    </source>
</evidence>
<dbReference type="NCBIfam" id="TIGR04131">
    <property type="entry name" value="Bac_Flav_CTERM"/>
    <property type="match status" value="1"/>
</dbReference>
<reference evidence="3" key="1">
    <citation type="submission" date="2021-03" db="EMBL/GenBank/DDBJ databases">
        <authorList>
            <person name="Kim M.K."/>
        </authorList>
    </citation>
    <scope>NUCLEOTIDE SEQUENCE</scope>
    <source>
        <strain evidence="3">BT186</strain>
    </source>
</reference>
<organism evidence="3 4">
    <name type="scientific">Hymenobacter telluris</name>
    <dbReference type="NCBI Taxonomy" id="2816474"/>
    <lineage>
        <taxon>Bacteria</taxon>
        <taxon>Pseudomonadati</taxon>
        <taxon>Bacteroidota</taxon>
        <taxon>Cytophagia</taxon>
        <taxon>Cytophagales</taxon>
        <taxon>Hymenobacteraceae</taxon>
        <taxon>Hymenobacter</taxon>
    </lineage>
</organism>
<gene>
    <name evidence="3" type="ORF">J0X19_02145</name>
</gene>
<sequence length="650" mass="69034">MPAKTLLSWLLLIFGMLLASNGQAQAQPCPVTPNAPACTFRAIDVATGTPSAKLCVGRAVRFEYCSNRDPALTYTYLVNNGSGVLPNPCGPFLPATTTYTPTAAGFVTVTENASSSRPGVLPTIYFITFQVYDSPAPAFTLAACAPGSVQVTLPSAPYDSYTVQIGTGAPVAAASGQVVTYPVPTGATSVTVVGRYNDNSLCTNSATQPLAQLAPLGPLAIQRVALSGTTTQLDVAPLTTGYRYTVERADASNVYQTVPAAVQTSTTSFTVPSTTPSRYRLRATDVCGNSFPPSAAVSTLSLAATPAERRNELSWQLFDNPVSYELTRDNTPLAAPLAPSARTYTDTSVACGVQYTYRLTARYAGGVSSVSDVVSVRATATQPPATPRLFATFDLRNRVQLTASVARFPATGQLTYLTGGRILAATTSRTLTDSTTTRFVPGTGPCYQARFVDDCANRSADSAPFCPAVLAAELADSRGSSVRLTWSGLRGAPTTDTLSYRLLVLDAGNAVLRSVSVSKQTTYLDLTPPDTQQQVRYRLEVRGGGLPGSSYSNIATATRRLEAYVPTAFTPNGDGLNDVLEVKGRFLKTFRFVIVDRNGQEVFRGTNRSQTWDGRVRNEPPVPGAFVWRFEAVDDAGQTVVQHGTVTILK</sequence>
<evidence type="ECO:0000259" key="2">
    <source>
        <dbReference type="PROSITE" id="PS50853"/>
    </source>
</evidence>
<accession>A0A939ETL9</accession>
<proteinExistence type="predicted"/>
<name>A0A939ETL9_9BACT</name>
<dbReference type="InterPro" id="IPR013783">
    <property type="entry name" value="Ig-like_fold"/>
</dbReference>
<keyword evidence="1" id="KW-0732">Signal</keyword>
<dbReference type="Pfam" id="PF13585">
    <property type="entry name" value="CHU_C"/>
    <property type="match status" value="1"/>
</dbReference>
<evidence type="ECO:0000256" key="1">
    <source>
        <dbReference type="SAM" id="SignalP"/>
    </source>
</evidence>
<feature type="chain" id="PRO_5037774061" evidence="1">
    <location>
        <begin position="27"/>
        <end position="650"/>
    </location>
</feature>
<keyword evidence="4" id="KW-1185">Reference proteome</keyword>
<dbReference type="InterPro" id="IPR026341">
    <property type="entry name" value="T9SS_type_B"/>
</dbReference>
<dbReference type="InterPro" id="IPR003961">
    <property type="entry name" value="FN3_dom"/>
</dbReference>
<protein>
    <submittedName>
        <fullName evidence="3">Gliding motility-associated C-terminal domain-containing protein</fullName>
    </submittedName>
</protein>
<dbReference type="EMBL" id="JAFLQZ010000001">
    <property type="protein sequence ID" value="MBO0356736.1"/>
    <property type="molecule type" value="Genomic_DNA"/>
</dbReference>